<evidence type="ECO:0000256" key="7">
    <source>
        <dbReference type="ARBA" id="ARBA00023098"/>
    </source>
</evidence>
<evidence type="ECO:0000256" key="3">
    <source>
        <dbReference type="ARBA" id="ARBA00022832"/>
    </source>
</evidence>
<reference evidence="10" key="1">
    <citation type="submission" date="2023-06" db="EMBL/GenBank/DDBJ databases">
        <authorList>
            <person name="Delattre M."/>
        </authorList>
    </citation>
    <scope>NUCLEOTIDE SEQUENCE</scope>
    <source>
        <strain evidence="10">AF72</strain>
    </source>
</reference>
<evidence type="ECO:0000256" key="5">
    <source>
        <dbReference type="ARBA" id="ARBA00022955"/>
    </source>
</evidence>
<sequence length="315" mass="35238">MGCDCFVKAFGYLGLTFVAYKVLTALYNIVYPYFLAGKIDLLQKAGAKWAVVTGSTDGIGKAYSFDLARRGFNVLLISRSQDKLEATKKEIKDKYSNVEIKTYTFDFSTGKYADYVPLLEELKKYDIGVLVNNVGLSYEYPERMHLVEGGVERLSSITSMNTLPPTLLTATVLPQMVERKKGVVINLSSAAGYNTMAYWAVYSATKRYVQWLSAILRMEYGPNITIQTVCPMLVATNMSKVKKTSFFTPNPTTFARAALDTVGHVSETTGYYTHQIQLEFLSAIPCWLRDKILTNTSLSIRGAALRKKEREAKSQ</sequence>
<comment type="similarity">
    <text evidence="9">Belongs to the short-chain dehydrogenases/reductases (SDR) family. 17-beta-HSD 3 subfamily.</text>
</comment>
<protein>
    <submittedName>
        <fullName evidence="10">Uncharacterized protein</fullName>
    </submittedName>
</protein>
<dbReference type="PROSITE" id="PS00061">
    <property type="entry name" value="ADH_SHORT"/>
    <property type="match status" value="1"/>
</dbReference>
<evidence type="ECO:0000256" key="1">
    <source>
        <dbReference type="ARBA" id="ARBA00005194"/>
    </source>
</evidence>
<accession>A0AA36CZP0</accession>
<evidence type="ECO:0000256" key="2">
    <source>
        <dbReference type="ARBA" id="ARBA00022516"/>
    </source>
</evidence>
<dbReference type="EMBL" id="CATQJA010002650">
    <property type="protein sequence ID" value="CAJ0577298.1"/>
    <property type="molecule type" value="Genomic_DNA"/>
</dbReference>
<dbReference type="PRINTS" id="PR00080">
    <property type="entry name" value="SDRFAMILY"/>
</dbReference>
<organism evidence="10 11">
    <name type="scientific">Mesorhabditis spiculigera</name>
    <dbReference type="NCBI Taxonomy" id="96644"/>
    <lineage>
        <taxon>Eukaryota</taxon>
        <taxon>Metazoa</taxon>
        <taxon>Ecdysozoa</taxon>
        <taxon>Nematoda</taxon>
        <taxon>Chromadorea</taxon>
        <taxon>Rhabditida</taxon>
        <taxon>Rhabditina</taxon>
        <taxon>Rhabditomorpha</taxon>
        <taxon>Rhabditoidea</taxon>
        <taxon>Rhabditidae</taxon>
        <taxon>Mesorhabditinae</taxon>
        <taxon>Mesorhabditis</taxon>
    </lineage>
</organism>
<keyword evidence="11" id="KW-1185">Reference proteome</keyword>
<evidence type="ECO:0000256" key="8">
    <source>
        <dbReference type="ARBA" id="ARBA00023160"/>
    </source>
</evidence>
<dbReference type="GO" id="GO:0005783">
    <property type="term" value="C:endoplasmic reticulum"/>
    <property type="evidence" value="ECO:0007669"/>
    <property type="project" value="TreeGrafter"/>
</dbReference>
<keyword evidence="8" id="KW-0275">Fatty acid biosynthesis</keyword>
<gene>
    <name evidence="10" type="ORF">MSPICULIGERA_LOCUS15576</name>
</gene>
<keyword evidence="4" id="KW-0521">NADP</keyword>
<keyword evidence="6" id="KW-0560">Oxidoreductase</keyword>
<dbReference type="FunFam" id="3.40.50.720:FF:000467">
    <property type="entry name" value="Steroid dehydrogenase 4"/>
    <property type="match status" value="1"/>
</dbReference>
<dbReference type="Gene3D" id="3.40.50.720">
    <property type="entry name" value="NAD(P)-binding Rossmann-like Domain"/>
    <property type="match status" value="1"/>
</dbReference>
<dbReference type="PIRSF" id="PIRSF000126">
    <property type="entry name" value="11-beta-HSD1"/>
    <property type="match status" value="1"/>
</dbReference>
<dbReference type="GO" id="GO:0016491">
    <property type="term" value="F:oxidoreductase activity"/>
    <property type="evidence" value="ECO:0007669"/>
    <property type="project" value="UniProtKB-KW"/>
</dbReference>
<dbReference type="InterPro" id="IPR036291">
    <property type="entry name" value="NAD(P)-bd_dom_sf"/>
</dbReference>
<evidence type="ECO:0000313" key="11">
    <source>
        <dbReference type="Proteomes" id="UP001177023"/>
    </source>
</evidence>
<dbReference type="AlphaFoldDB" id="A0AA36CZP0"/>
<keyword evidence="5" id="KW-0752">Steroid biosynthesis</keyword>
<comment type="caution">
    <text evidence="10">The sequence shown here is derived from an EMBL/GenBank/DDBJ whole genome shotgun (WGS) entry which is preliminary data.</text>
</comment>
<evidence type="ECO:0000256" key="4">
    <source>
        <dbReference type="ARBA" id="ARBA00022857"/>
    </source>
</evidence>
<keyword evidence="3" id="KW-0276">Fatty acid metabolism</keyword>
<dbReference type="SUPFAM" id="SSF51735">
    <property type="entry name" value="NAD(P)-binding Rossmann-fold domains"/>
    <property type="match status" value="1"/>
</dbReference>
<keyword evidence="2" id="KW-0444">Lipid biosynthesis</keyword>
<evidence type="ECO:0000256" key="9">
    <source>
        <dbReference type="ARBA" id="ARBA00038261"/>
    </source>
</evidence>
<dbReference type="InterPro" id="IPR020904">
    <property type="entry name" value="Sc_DH/Rdtase_CS"/>
</dbReference>
<name>A0AA36CZP0_9BILA</name>
<dbReference type="CDD" id="cd05356">
    <property type="entry name" value="17beta-HSD1_like_SDR_c"/>
    <property type="match status" value="1"/>
</dbReference>
<evidence type="ECO:0000313" key="10">
    <source>
        <dbReference type="EMBL" id="CAJ0577298.1"/>
    </source>
</evidence>
<dbReference type="PANTHER" id="PTHR43086">
    <property type="entry name" value="VERY-LONG-CHAIN 3-OXOOACYL-COA REDUCTASE"/>
    <property type="match status" value="1"/>
</dbReference>
<dbReference type="InterPro" id="IPR002347">
    <property type="entry name" value="SDR_fam"/>
</dbReference>
<dbReference type="PANTHER" id="PTHR43086:SF2">
    <property type="entry name" value="HYDROXYSTEROID DEHYDROGENASE-LIKE PROTEIN 1"/>
    <property type="match status" value="1"/>
</dbReference>
<dbReference type="Pfam" id="PF00106">
    <property type="entry name" value="adh_short"/>
    <property type="match status" value="1"/>
</dbReference>
<feature type="non-terminal residue" evidence="10">
    <location>
        <position position="1"/>
    </location>
</feature>
<dbReference type="Proteomes" id="UP001177023">
    <property type="component" value="Unassembled WGS sequence"/>
</dbReference>
<proteinExistence type="inferred from homology"/>
<comment type="pathway">
    <text evidence="1">Lipid metabolism; fatty acid biosynthesis.</text>
</comment>
<dbReference type="GO" id="GO:0030497">
    <property type="term" value="P:fatty acid elongation"/>
    <property type="evidence" value="ECO:0007669"/>
    <property type="project" value="TreeGrafter"/>
</dbReference>
<dbReference type="PRINTS" id="PR00081">
    <property type="entry name" value="GDHRDH"/>
</dbReference>
<dbReference type="GO" id="GO:0006694">
    <property type="term" value="P:steroid biosynthetic process"/>
    <property type="evidence" value="ECO:0007669"/>
    <property type="project" value="UniProtKB-KW"/>
</dbReference>
<evidence type="ECO:0000256" key="6">
    <source>
        <dbReference type="ARBA" id="ARBA00023002"/>
    </source>
</evidence>
<keyword evidence="7" id="KW-0443">Lipid metabolism</keyword>